<dbReference type="OrthoDB" id="9803764at2"/>
<dbReference type="GO" id="GO:0043565">
    <property type="term" value="F:sequence-specific DNA binding"/>
    <property type="evidence" value="ECO:0007669"/>
    <property type="project" value="InterPro"/>
</dbReference>
<dbReference type="SMART" id="SM00342">
    <property type="entry name" value="HTH_ARAC"/>
    <property type="match status" value="1"/>
</dbReference>
<evidence type="ECO:0000313" key="6">
    <source>
        <dbReference type="Proteomes" id="UP000013173"/>
    </source>
</evidence>
<dbReference type="Pfam" id="PF12833">
    <property type="entry name" value="HTH_18"/>
    <property type="match status" value="1"/>
</dbReference>
<evidence type="ECO:0000256" key="3">
    <source>
        <dbReference type="ARBA" id="ARBA00023163"/>
    </source>
</evidence>
<evidence type="ECO:0000256" key="2">
    <source>
        <dbReference type="ARBA" id="ARBA00023125"/>
    </source>
</evidence>
<dbReference type="InterPro" id="IPR018062">
    <property type="entry name" value="HTH_AraC-typ_CS"/>
</dbReference>
<name>N9Q6H6_9GAMM</name>
<dbReference type="InterPro" id="IPR009057">
    <property type="entry name" value="Homeodomain-like_sf"/>
</dbReference>
<keyword evidence="3" id="KW-0804">Transcription</keyword>
<dbReference type="PATRIC" id="fig|1217706.3.peg.1731"/>
<comment type="caution">
    <text evidence="5">The sequence shown here is derived from an EMBL/GenBank/DDBJ whole genome shotgun (WGS) entry which is preliminary data.</text>
</comment>
<reference evidence="5 6" key="1">
    <citation type="submission" date="2013-02" db="EMBL/GenBank/DDBJ databases">
        <title>The Genome Sequence of Acinetobacter sp. NIPH 2168.</title>
        <authorList>
            <consortium name="The Broad Institute Genome Sequencing Platform"/>
            <consortium name="The Broad Institute Genome Sequencing Center for Infectious Disease"/>
            <person name="Cerqueira G."/>
            <person name="Feldgarden M."/>
            <person name="Courvalin P."/>
            <person name="Perichon B."/>
            <person name="Grillot-Courvalin C."/>
            <person name="Clermont D."/>
            <person name="Rocha E."/>
            <person name="Yoon E.-J."/>
            <person name="Nemec A."/>
            <person name="Walker B."/>
            <person name="Young S.K."/>
            <person name="Zeng Q."/>
            <person name="Gargeya S."/>
            <person name="Fitzgerald M."/>
            <person name="Haas B."/>
            <person name="Abouelleil A."/>
            <person name="Alvarado L."/>
            <person name="Arachchi H.M."/>
            <person name="Berlin A.M."/>
            <person name="Chapman S.B."/>
            <person name="Dewar J."/>
            <person name="Goldberg J."/>
            <person name="Griggs A."/>
            <person name="Gujja S."/>
            <person name="Hansen M."/>
            <person name="Howarth C."/>
            <person name="Imamovic A."/>
            <person name="Larimer J."/>
            <person name="McCowan C."/>
            <person name="Murphy C."/>
            <person name="Neiman D."/>
            <person name="Pearson M."/>
            <person name="Priest M."/>
            <person name="Roberts A."/>
            <person name="Saif S."/>
            <person name="Shea T."/>
            <person name="Sisk P."/>
            <person name="Sykes S."/>
            <person name="Wortman J."/>
            <person name="Nusbaum C."/>
            <person name="Birren B."/>
        </authorList>
    </citation>
    <scope>NUCLEOTIDE SEQUENCE [LARGE SCALE GENOMIC DNA]</scope>
    <source>
        <strain evidence="5 6">NIPH 2168</strain>
    </source>
</reference>
<dbReference type="PRINTS" id="PR00032">
    <property type="entry name" value="HTHARAC"/>
</dbReference>
<dbReference type="Proteomes" id="UP000013173">
    <property type="component" value="Unassembled WGS sequence"/>
</dbReference>
<dbReference type="CDD" id="cd03136">
    <property type="entry name" value="GATase1_AraC_ArgR_like"/>
    <property type="match status" value="1"/>
</dbReference>
<protein>
    <recommendedName>
        <fullName evidence="4">HTH araC/xylS-type domain-containing protein</fullName>
    </recommendedName>
</protein>
<gene>
    <name evidence="5" type="ORF">F892_01789</name>
</gene>
<evidence type="ECO:0000259" key="4">
    <source>
        <dbReference type="PROSITE" id="PS01124"/>
    </source>
</evidence>
<dbReference type="Gene3D" id="1.10.10.60">
    <property type="entry name" value="Homeodomain-like"/>
    <property type="match status" value="1"/>
</dbReference>
<dbReference type="SUPFAM" id="SSF52317">
    <property type="entry name" value="Class I glutamine amidotransferase-like"/>
    <property type="match status" value="1"/>
</dbReference>
<dbReference type="HOGENOM" id="CLU_000445_59_0_6"/>
<dbReference type="AlphaFoldDB" id="N9Q6H6"/>
<dbReference type="InterPro" id="IPR029062">
    <property type="entry name" value="Class_I_gatase-like"/>
</dbReference>
<dbReference type="InterPro" id="IPR002818">
    <property type="entry name" value="DJ-1/PfpI"/>
</dbReference>
<dbReference type="Pfam" id="PF01965">
    <property type="entry name" value="DJ-1_PfpI"/>
    <property type="match status" value="1"/>
</dbReference>
<keyword evidence="6" id="KW-1185">Reference proteome</keyword>
<dbReference type="PANTHER" id="PTHR43280">
    <property type="entry name" value="ARAC-FAMILY TRANSCRIPTIONAL REGULATOR"/>
    <property type="match status" value="1"/>
</dbReference>
<dbReference type="PROSITE" id="PS00041">
    <property type="entry name" value="HTH_ARAC_FAMILY_1"/>
    <property type="match status" value="1"/>
</dbReference>
<dbReference type="GO" id="GO:0003700">
    <property type="term" value="F:DNA-binding transcription factor activity"/>
    <property type="evidence" value="ECO:0007669"/>
    <property type="project" value="InterPro"/>
</dbReference>
<keyword evidence="1" id="KW-0805">Transcription regulation</keyword>
<keyword evidence="2" id="KW-0238">DNA-binding</keyword>
<dbReference type="PROSITE" id="PS01124">
    <property type="entry name" value="HTH_ARAC_FAMILY_2"/>
    <property type="match status" value="1"/>
</dbReference>
<dbReference type="EMBL" id="APRW01000009">
    <property type="protein sequence ID" value="ENX22547.1"/>
    <property type="molecule type" value="Genomic_DNA"/>
</dbReference>
<sequence length="357" mass="40384">MELDGDNMKNATAHAYEEIIDPEESLTPISPDMRVAFILMNKFTLAPVTGLVESLRFAADKSFRSLQIYCKWDWMTYNNISVSASCGLTIQPTTDFNLENLKKNYDYVVLAGGLLSETREPQQGLLDALKEIHEQKIPIIALCSACFVLGKAGILNHHKCAVHFTIRDEFVQRFPDAIALVDKTYVEDRGIFTCPGGTAIDLAANLIRQHCGDVRAQKGLEYLLINGEKPPKTKVVPEIEKPDTYENITVSRAIAFMSENLSAHVTLKEVADHAKTNPRQLHRVFIANTNEPPANYWRRLRLEHARKLLANTSAYVTTIALECGFSDASHFILWFKKQYGETPFAYRKRRHVVEKIN</sequence>
<proteinExistence type="predicted"/>
<dbReference type="InterPro" id="IPR020449">
    <property type="entry name" value="Tscrpt_reg_AraC-type_HTH"/>
</dbReference>
<dbReference type="InterPro" id="IPR018060">
    <property type="entry name" value="HTH_AraC"/>
</dbReference>
<evidence type="ECO:0000256" key="1">
    <source>
        <dbReference type="ARBA" id="ARBA00023015"/>
    </source>
</evidence>
<dbReference type="PANTHER" id="PTHR43280:SF28">
    <property type="entry name" value="HTH-TYPE TRANSCRIPTIONAL ACTIVATOR RHAS"/>
    <property type="match status" value="1"/>
</dbReference>
<evidence type="ECO:0000313" key="5">
    <source>
        <dbReference type="EMBL" id="ENX22547.1"/>
    </source>
</evidence>
<organism evidence="5 6">
    <name type="scientific">Acinetobacter vivianii</name>
    <dbReference type="NCBI Taxonomy" id="1776742"/>
    <lineage>
        <taxon>Bacteria</taxon>
        <taxon>Pseudomonadati</taxon>
        <taxon>Pseudomonadota</taxon>
        <taxon>Gammaproteobacteria</taxon>
        <taxon>Moraxellales</taxon>
        <taxon>Moraxellaceae</taxon>
        <taxon>Acinetobacter</taxon>
    </lineage>
</organism>
<dbReference type="Gene3D" id="3.40.50.880">
    <property type="match status" value="1"/>
</dbReference>
<accession>N9Q6H6</accession>
<dbReference type="SUPFAM" id="SSF46689">
    <property type="entry name" value="Homeodomain-like"/>
    <property type="match status" value="2"/>
</dbReference>
<feature type="domain" description="HTH araC/xylS-type" evidence="4">
    <location>
        <begin position="251"/>
        <end position="349"/>
    </location>
</feature>